<evidence type="ECO:0000313" key="1">
    <source>
        <dbReference type="EMBL" id="EXJ60857.1"/>
    </source>
</evidence>
<keyword evidence="2" id="KW-1185">Reference proteome</keyword>
<organism evidence="1 2">
    <name type="scientific">Cladophialophora yegresii CBS 114405</name>
    <dbReference type="NCBI Taxonomy" id="1182544"/>
    <lineage>
        <taxon>Eukaryota</taxon>
        <taxon>Fungi</taxon>
        <taxon>Dikarya</taxon>
        <taxon>Ascomycota</taxon>
        <taxon>Pezizomycotina</taxon>
        <taxon>Eurotiomycetes</taxon>
        <taxon>Chaetothyriomycetidae</taxon>
        <taxon>Chaetothyriales</taxon>
        <taxon>Herpotrichiellaceae</taxon>
        <taxon>Cladophialophora</taxon>
    </lineage>
</organism>
<name>W9VYH8_9EURO</name>
<dbReference type="VEuPathDB" id="FungiDB:A1O7_05010"/>
<comment type="caution">
    <text evidence="1">The sequence shown here is derived from an EMBL/GenBank/DDBJ whole genome shotgun (WGS) entry which is preliminary data.</text>
</comment>
<protein>
    <submittedName>
        <fullName evidence="1">Uncharacterized protein</fullName>
    </submittedName>
</protein>
<accession>W9VYH8</accession>
<dbReference type="EMBL" id="AMGW01000003">
    <property type="protein sequence ID" value="EXJ60857.1"/>
    <property type="molecule type" value="Genomic_DNA"/>
</dbReference>
<sequence length="251" mass="28817">MLGKYRCPQKLYNTLLGGSRWRQTGAESSSTSIQPLEHDPFEVESDGFEVSDVFTEPDDHGMVLYYDHKRFVLLTRTPGSREDGDIVSHFFLRVEKAEKDPDEMVFDRCLEDFLELVISICKHTMQASLEDFLHPTTFYLQYHIANGKLDTVEMDDVSRAAIMTDCVPSAVDFEPETVPILTPSFEIEFVKNLHMRKVVQVSKNGEVSVFKVATGDKKDQLKREIHILLQISETWELDHPCRPCVPRFLVS</sequence>
<dbReference type="RefSeq" id="XP_007757210.1">
    <property type="nucleotide sequence ID" value="XM_007759020.1"/>
</dbReference>
<reference evidence="1 2" key="1">
    <citation type="submission" date="2013-03" db="EMBL/GenBank/DDBJ databases">
        <title>The Genome Sequence of Cladophialophora yegresii CBS 114405.</title>
        <authorList>
            <consortium name="The Broad Institute Genomics Platform"/>
            <person name="Cuomo C."/>
            <person name="de Hoog S."/>
            <person name="Gorbushina A."/>
            <person name="Walker B."/>
            <person name="Young S.K."/>
            <person name="Zeng Q."/>
            <person name="Gargeya S."/>
            <person name="Fitzgerald M."/>
            <person name="Haas B."/>
            <person name="Abouelleil A."/>
            <person name="Allen A.W."/>
            <person name="Alvarado L."/>
            <person name="Arachchi H.M."/>
            <person name="Berlin A.M."/>
            <person name="Chapman S.B."/>
            <person name="Gainer-Dewar J."/>
            <person name="Goldberg J."/>
            <person name="Griggs A."/>
            <person name="Gujja S."/>
            <person name="Hansen M."/>
            <person name="Howarth C."/>
            <person name="Imamovic A."/>
            <person name="Ireland A."/>
            <person name="Larimer J."/>
            <person name="McCowan C."/>
            <person name="Murphy C."/>
            <person name="Pearson M."/>
            <person name="Poon T.W."/>
            <person name="Priest M."/>
            <person name="Roberts A."/>
            <person name="Saif S."/>
            <person name="Shea T."/>
            <person name="Sisk P."/>
            <person name="Sykes S."/>
            <person name="Wortman J."/>
            <person name="Nusbaum C."/>
            <person name="Birren B."/>
        </authorList>
    </citation>
    <scope>NUCLEOTIDE SEQUENCE [LARGE SCALE GENOMIC DNA]</scope>
    <source>
        <strain evidence="1 2">CBS 114405</strain>
    </source>
</reference>
<dbReference type="eggNOG" id="ENOG502T6CR">
    <property type="taxonomic scope" value="Eukaryota"/>
</dbReference>
<dbReference type="GeneID" id="19179595"/>
<dbReference type="AlphaFoldDB" id="W9VYH8"/>
<dbReference type="OrthoDB" id="4062651at2759"/>
<evidence type="ECO:0000313" key="2">
    <source>
        <dbReference type="Proteomes" id="UP000019473"/>
    </source>
</evidence>
<gene>
    <name evidence="1" type="ORF">A1O7_05010</name>
</gene>
<proteinExistence type="predicted"/>
<dbReference type="HOGENOM" id="CLU_035264_1_0_1"/>
<dbReference type="Proteomes" id="UP000019473">
    <property type="component" value="Unassembled WGS sequence"/>
</dbReference>